<gene>
    <name evidence="1" type="ORF">OESDEN_15619</name>
</gene>
<sequence>MRTTCLKGMVASVYLQEDVHVLHLPRPLLPQMILRVIRIAR</sequence>
<protein>
    <submittedName>
        <fullName evidence="1">Uncharacterized protein</fullName>
    </submittedName>
</protein>
<organism evidence="1 2">
    <name type="scientific">Oesophagostomum dentatum</name>
    <name type="common">Nodular worm</name>
    <dbReference type="NCBI Taxonomy" id="61180"/>
    <lineage>
        <taxon>Eukaryota</taxon>
        <taxon>Metazoa</taxon>
        <taxon>Ecdysozoa</taxon>
        <taxon>Nematoda</taxon>
        <taxon>Chromadorea</taxon>
        <taxon>Rhabditida</taxon>
        <taxon>Rhabditina</taxon>
        <taxon>Rhabditomorpha</taxon>
        <taxon>Strongyloidea</taxon>
        <taxon>Strongylidae</taxon>
        <taxon>Oesophagostomum</taxon>
    </lineage>
</organism>
<reference evidence="1 2" key="1">
    <citation type="submission" date="2014-03" db="EMBL/GenBank/DDBJ databases">
        <title>Draft genome of the hookworm Oesophagostomum dentatum.</title>
        <authorList>
            <person name="Mitreva M."/>
        </authorList>
    </citation>
    <scope>NUCLEOTIDE SEQUENCE [LARGE SCALE GENOMIC DNA]</scope>
    <source>
        <strain evidence="1 2">OD-Hann</strain>
    </source>
</reference>
<accession>A0A0B1SNC8</accession>
<evidence type="ECO:0000313" key="1">
    <source>
        <dbReference type="EMBL" id="KHJ84665.1"/>
    </source>
</evidence>
<keyword evidence="2" id="KW-1185">Reference proteome</keyword>
<dbReference type="AlphaFoldDB" id="A0A0B1SNC8"/>
<evidence type="ECO:0000313" key="2">
    <source>
        <dbReference type="Proteomes" id="UP000053660"/>
    </source>
</evidence>
<dbReference type="EMBL" id="KN567304">
    <property type="protein sequence ID" value="KHJ84665.1"/>
    <property type="molecule type" value="Genomic_DNA"/>
</dbReference>
<name>A0A0B1SNC8_OESDE</name>
<dbReference type="Proteomes" id="UP000053660">
    <property type="component" value="Unassembled WGS sequence"/>
</dbReference>
<proteinExistence type="predicted"/>